<organism evidence="1 2">
    <name type="scientific">Candidatus Nitrotoga fabula</name>
    <dbReference type="NCBI Taxonomy" id="2182327"/>
    <lineage>
        <taxon>Bacteria</taxon>
        <taxon>Pseudomonadati</taxon>
        <taxon>Pseudomonadota</taxon>
        <taxon>Betaproteobacteria</taxon>
        <taxon>Nitrosomonadales</taxon>
        <taxon>Gallionellaceae</taxon>
        <taxon>Candidatus Nitrotoga</taxon>
    </lineage>
</organism>
<proteinExistence type="predicted"/>
<keyword evidence="2" id="KW-1185">Reference proteome</keyword>
<evidence type="ECO:0000313" key="2">
    <source>
        <dbReference type="Proteomes" id="UP000675882"/>
    </source>
</evidence>
<reference evidence="1" key="1">
    <citation type="submission" date="2021-02" db="EMBL/GenBank/DDBJ databases">
        <authorList>
            <person name="Han P."/>
        </authorList>
    </citation>
    <scope>NUCLEOTIDE SEQUENCE</scope>
    <source>
        <strain evidence="1">Candidatus Nitrotoga sp. ZN8</strain>
    </source>
</reference>
<gene>
    <name evidence="1" type="ORF">NTGZN8_100007</name>
</gene>
<protein>
    <submittedName>
        <fullName evidence="1">Uncharacterized protein</fullName>
    </submittedName>
</protein>
<name>A0A916F8P9_9PROT</name>
<dbReference type="EMBL" id="CAJNBL010000002">
    <property type="protein sequence ID" value="CAE6687212.1"/>
    <property type="molecule type" value="Genomic_DNA"/>
</dbReference>
<dbReference type="AlphaFoldDB" id="A0A916F8P9"/>
<accession>A0A916F8P9</accession>
<comment type="caution">
    <text evidence="1">The sequence shown here is derived from an EMBL/GenBank/DDBJ whole genome shotgun (WGS) entry which is preliminary data.</text>
</comment>
<sequence length="41" mass="4527">MLLRNETMHVPDGILDLEVRLCLSGQDDLEAAGYELLPDGN</sequence>
<dbReference type="Proteomes" id="UP000675882">
    <property type="component" value="Unassembled WGS sequence"/>
</dbReference>
<evidence type="ECO:0000313" key="1">
    <source>
        <dbReference type="EMBL" id="CAE6687212.1"/>
    </source>
</evidence>